<proteinExistence type="predicted"/>
<dbReference type="EMBL" id="CADCVX010000339">
    <property type="protein sequence ID" value="CAA9514141.1"/>
    <property type="molecule type" value="Genomic_DNA"/>
</dbReference>
<sequence length="34" mass="3539">AGGVSRRQARGSGRSRAWLHDRCLAALGSAAGRM</sequence>
<organism evidence="1">
    <name type="scientific">uncultured Sphingomonadaceae bacterium</name>
    <dbReference type="NCBI Taxonomy" id="169976"/>
    <lineage>
        <taxon>Bacteria</taxon>
        <taxon>Pseudomonadati</taxon>
        <taxon>Pseudomonadota</taxon>
        <taxon>Alphaproteobacteria</taxon>
        <taxon>Sphingomonadales</taxon>
        <taxon>Sphingomonadaceae</taxon>
        <taxon>environmental samples</taxon>
    </lineage>
</organism>
<protein>
    <submittedName>
        <fullName evidence="1">Uncharacterized protein</fullName>
    </submittedName>
</protein>
<feature type="non-terminal residue" evidence="1">
    <location>
        <position position="34"/>
    </location>
</feature>
<feature type="non-terminal residue" evidence="1">
    <location>
        <position position="1"/>
    </location>
</feature>
<gene>
    <name evidence="1" type="ORF">AVDCRST_MAG91-1803</name>
</gene>
<name>A0A6J4T5S1_9SPHN</name>
<reference evidence="1" key="1">
    <citation type="submission" date="2020-02" db="EMBL/GenBank/DDBJ databases">
        <authorList>
            <person name="Meier V. D."/>
        </authorList>
    </citation>
    <scope>NUCLEOTIDE SEQUENCE</scope>
    <source>
        <strain evidence="1">AVDCRST_MAG91</strain>
    </source>
</reference>
<evidence type="ECO:0000313" key="1">
    <source>
        <dbReference type="EMBL" id="CAA9514141.1"/>
    </source>
</evidence>
<accession>A0A6J4T5S1</accession>
<dbReference type="AlphaFoldDB" id="A0A6J4T5S1"/>